<evidence type="ECO:0000256" key="3">
    <source>
        <dbReference type="ARBA" id="ARBA00022801"/>
    </source>
</evidence>
<dbReference type="InterPro" id="IPR057032">
    <property type="entry name" value="MBTPS1_4th"/>
</dbReference>
<dbReference type="PROSITE" id="PS51892">
    <property type="entry name" value="SUBTILASE"/>
    <property type="match status" value="1"/>
</dbReference>
<feature type="domain" description="MBTPS1 fourth" evidence="10">
    <location>
        <begin position="626"/>
        <end position="874"/>
    </location>
</feature>
<evidence type="ECO:0000259" key="10">
    <source>
        <dbReference type="Pfam" id="PF23090"/>
    </source>
</evidence>
<keyword evidence="2 5" id="KW-0645">Protease</keyword>
<feature type="region of interest" description="Disordered" evidence="6">
    <location>
        <begin position="927"/>
        <end position="950"/>
    </location>
</feature>
<feature type="active site" description="Charge relay system" evidence="5">
    <location>
        <position position="225"/>
    </location>
</feature>
<dbReference type="GO" id="GO:0005794">
    <property type="term" value="C:Golgi apparatus"/>
    <property type="evidence" value="ECO:0007669"/>
    <property type="project" value="TreeGrafter"/>
</dbReference>
<keyword evidence="7" id="KW-0812">Transmembrane</keyword>
<evidence type="ECO:0000256" key="7">
    <source>
        <dbReference type="SAM" id="Phobius"/>
    </source>
</evidence>
<proteinExistence type="inferred from homology"/>
<dbReference type="InterPro" id="IPR055143">
    <property type="entry name" value="MBTP1_N"/>
</dbReference>
<feature type="non-terminal residue" evidence="12">
    <location>
        <position position="1"/>
    </location>
</feature>
<dbReference type="PROSITE" id="PS00137">
    <property type="entry name" value="SUBTILASE_HIS"/>
    <property type="match status" value="1"/>
</dbReference>
<dbReference type="InterPro" id="IPR023828">
    <property type="entry name" value="Peptidase_S8_Ser-AS"/>
</dbReference>
<keyword evidence="7" id="KW-1133">Transmembrane helix</keyword>
<evidence type="ECO:0000259" key="9">
    <source>
        <dbReference type="Pfam" id="PF23001"/>
    </source>
</evidence>
<feature type="active site" description="Charge relay system" evidence="5">
    <location>
        <position position="256"/>
    </location>
</feature>
<dbReference type="Pfam" id="PF00082">
    <property type="entry name" value="Peptidase_S8"/>
    <property type="match status" value="1"/>
</dbReference>
<dbReference type="GO" id="GO:0006508">
    <property type="term" value="P:proteolysis"/>
    <property type="evidence" value="ECO:0007669"/>
    <property type="project" value="UniProtKB-KW"/>
</dbReference>
<keyword evidence="4 5" id="KW-0720">Serine protease</keyword>
<dbReference type="InterPro" id="IPR057060">
    <property type="entry name" value="MBTPS1_3rd"/>
</dbReference>
<dbReference type="EMBL" id="GDKF01002169">
    <property type="protein sequence ID" value="JAT76453.1"/>
    <property type="molecule type" value="Transcribed_RNA"/>
</dbReference>
<evidence type="ECO:0000256" key="5">
    <source>
        <dbReference type="PROSITE-ProRule" id="PRU01240"/>
    </source>
</evidence>
<evidence type="ECO:0000259" key="8">
    <source>
        <dbReference type="Pfam" id="PF00082"/>
    </source>
</evidence>
<keyword evidence="3 5" id="KW-0378">Hydrolase</keyword>
<feature type="domain" description="MBTPS1 third" evidence="11">
    <location>
        <begin position="498"/>
        <end position="625"/>
    </location>
</feature>
<feature type="compositionally biased region" description="Basic and acidic residues" evidence="6">
    <location>
        <begin position="939"/>
        <end position="950"/>
    </location>
</feature>
<evidence type="ECO:0000256" key="1">
    <source>
        <dbReference type="ARBA" id="ARBA00011073"/>
    </source>
</evidence>
<accession>A0A1D2ABY9</accession>
<dbReference type="AlphaFoldDB" id="A0A1D2ABY9"/>
<dbReference type="Gene3D" id="3.40.50.200">
    <property type="entry name" value="Peptidase S8/S53 domain"/>
    <property type="match status" value="1"/>
</dbReference>
<sequence length="1046" mass="111201">YVMRIQLRCACQVSMVVLPAPAQDPLLTCISPLPRQTCPLADGGTWGQATQSTAARHVSRKVTKQDLIVRFKAYKVANVHKSALSEALAGSPYAWSWVSRDNPASAFPTDFGLLRVLSTEIASVTALLALVPGVKDVHLDKAMRRELALPSPEPVEPLDGGLVRKRPGRLQTRPTIGLWEDDSADMAYGRELLAAAGPTLPVRLGADKIWEQGHSGKGIKMGVFDTGIRGNHSHLRNIKERTNWTLEPTLEDGLGHGSFVAGVIAGIDPECPGLAPDIDMHFFRVFTNDQVSYTSWFLDAFNYAIASSMDIVNLSIGGPDHLDAPFVEKVAEVTSAGIIMISAIGNDGPFYGTLNNPADQADVIGVGGIDFSDRIAPFSSRGLTSWDFPRGVGHFKPDVVAYGKDVRGSHMREGCRSLSGTSVASPVVAGAVGLLASTMRSKAGGRLNPAAMKQALLRGAARLPGVPAAEQGAGRIDLAAAAAALAELESAPRASVHPEALDLADCPYMWPYCGQPLYAEAMPTLVNLTILNGAGLVGRLEGSPVYVPTDEPGRALDVQFEASEVLWPWSGYLALYIRVRPDDALLEATAHGEVRLTVVSAPGPGEKEDRRSDIVVPLTVPIIPTPPRKKRILWDQYHSIAYPPAYIPRDDLTTRQDILDWHGDHPYNNFHGMLDHLRERGYYLEILGSPLTCFNASQYGALLIVDSEEEFYKEEIQKLRQDVDLSGLGLIVFADWYDLETMKGVRFYDDNTRSWWEAATGGANVPALNDLLQPFGIGLGGPVLEGTMELPGGESVALQSGTAVMAAPQGAWLYTATTPGVKGKGPGVATAALALLRSGMGTVSVFGDSNCLDSSHQKAACWGLLDGLLAFAGGEPEGLSHADGALGQAHGSLAGLPARNPDYDFKLVSRVLTEPLRCYPNGAAGLPGALPIPGPRPGPEPRKGDGGSETLDSRLRDVAAQANASAEAGEGEASKHYVRQHPSLLPAISTGYSNAALGLAVAGVALLMALILARRRSAKGAVLPPKTRSLGGISGARRRSVTNVAS</sequence>
<protein>
    <submittedName>
        <fullName evidence="12">Uncharacterized protein</fullName>
    </submittedName>
</protein>
<dbReference type="SUPFAM" id="SSF52743">
    <property type="entry name" value="Subtilisin-like"/>
    <property type="match status" value="1"/>
</dbReference>
<evidence type="ECO:0000259" key="11">
    <source>
        <dbReference type="Pfam" id="PF23094"/>
    </source>
</evidence>
<comment type="similarity">
    <text evidence="1 5">Belongs to the peptidase S8 family.</text>
</comment>
<feature type="domain" description="Membrane-bound transcription factor site-1 protease-like N-terminal" evidence="9">
    <location>
        <begin position="63"/>
        <end position="140"/>
    </location>
</feature>
<organism evidence="12">
    <name type="scientific">Auxenochlorella protothecoides</name>
    <name type="common">Green microalga</name>
    <name type="synonym">Chlorella protothecoides</name>
    <dbReference type="NCBI Taxonomy" id="3075"/>
    <lineage>
        <taxon>Eukaryota</taxon>
        <taxon>Viridiplantae</taxon>
        <taxon>Chlorophyta</taxon>
        <taxon>core chlorophytes</taxon>
        <taxon>Trebouxiophyceae</taxon>
        <taxon>Chlorellales</taxon>
        <taxon>Chlorellaceae</taxon>
        <taxon>Auxenochlorella</taxon>
    </lineage>
</organism>
<dbReference type="Pfam" id="PF23094">
    <property type="entry name" value="MBTPS1_3rd"/>
    <property type="match status" value="1"/>
</dbReference>
<feature type="domain" description="Peptidase S8/S53" evidence="8">
    <location>
        <begin position="216"/>
        <end position="474"/>
    </location>
</feature>
<dbReference type="InterPro" id="IPR036852">
    <property type="entry name" value="Peptidase_S8/S53_dom_sf"/>
</dbReference>
<dbReference type="PRINTS" id="PR00723">
    <property type="entry name" value="SUBTILISIN"/>
</dbReference>
<dbReference type="InterPro" id="IPR022398">
    <property type="entry name" value="Peptidase_S8_His-AS"/>
</dbReference>
<keyword evidence="7" id="KW-0472">Membrane</keyword>
<dbReference type="Pfam" id="PF23090">
    <property type="entry name" value="MBTPS1_4th"/>
    <property type="match status" value="1"/>
</dbReference>
<dbReference type="PANTHER" id="PTHR43806">
    <property type="entry name" value="PEPTIDASE S8"/>
    <property type="match status" value="1"/>
</dbReference>
<name>A0A1D2ABY9_AUXPR</name>
<dbReference type="InterPro" id="IPR000209">
    <property type="entry name" value="Peptidase_S8/S53_dom"/>
</dbReference>
<evidence type="ECO:0000256" key="6">
    <source>
        <dbReference type="SAM" id="MobiDB-lite"/>
    </source>
</evidence>
<dbReference type="InterPro" id="IPR015500">
    <property type="entry name" value="Peptidase_S8_subtilisin-rel"/>
</dbReference>
<evidence type="ECO:0000256" key="2">
    <source>
        <dbReference type="ARBA" id="ARBA00022670"/>
    </source>
</evidence>
<gene>
    <name evidence="12" type="ORF">g.17216</name>
</gene>
<dbReference type="InterPro" id="IPR050131">
    <property type="entry name" value="Peptidase_S8_subtilisin-like"/>
</dbReference>
<dbReference type="PANTHER" id="PTHR43806:SF7">
    <property type="entry name" value="MEMBRANE-BOUND TRANSCRIPTION FACTOR SITE-1 PROTEASE"/>
    <property type="match status" value="1"/>
</dbReference>
<evidence type="ECO:0000256" key="4">
    <source>
        <dbReference type="ARBA" id="ARBA00022825"/>
    </source>
</evidence>
<feature type="region of interest" description="Disordered" evidence="6">
    <location>
        <begin position="1026"/>
        <end position="1046"/>
    </location>
</feature>
<dbReference type="Pfam" id="PF23001">
    <property type="entry name" value="MBTP1_N"/>
    <property type="match status" value="1"/>
</dbReference>
<reference evidence="12" key="1">
    <citation type="submission" date="2015-08" db="EMBL/GenBank/DDBJ databases">
        <authorList>
            <person name="Babu N.S."/>
            <person name="Beckwith C.J."/>
            <person name="Beseler K.G."/>
            <person name="Brison A."/>
            <person name="Carone J.V."/>
            <person name="Caskin T.P."/>
            <person name="Diamond M."/>
            <person name="Durham M.E."/>
            <person name="Foxe J.M."/>
            <person name="Go M."/>
            <person name="Henderson B.A."/>
            <person name="Jones I.B."/>
            <person name="McGettigan J.A."/>
            <person name="Micheletti S.J."/>
            <person name="Nasrallah M.E."/>
            <person name="Ortiz D."/>
            <person name="Piller C.R."/>
            <person name="Privatt S.R."/>
            <person name="Schneider S.L."/>
            <person name="Sharp S."/>
            <person name="Smith T.C."/>
            <person name="Stanton J.D."/>
            <person name="Ullery H.E."/>
            <person name="Wilson R.J."/>
            <person name="Serrano M.G."/>
            <person name="Buck G."/>
            <person name="Lee V."/>
            <person name="Wang Y."/>
            <person name="Carvalho R."/>
            <person name="Voegtly L."/>
            <person name="Shi R."/>
            <person name="Duckworth R."/>
            <person name="Johnson A."/>
            <person name="Loviza R."/>
            <person name="Walstead R."/>
            <person name="Shah Z."/>
            <person name="Kiflezghi M."/>
            <person name="Wade K."/>
            <person name="Ball S.L."/>
            <person name="Bradley K.W."/>
            <person name="Asai D.J."/>
            <person name="Bowman C.A."/>
            <person name="Russell D.A."/>
            <person name="Pope W.H."/>
            <person name="Jacobs-Sera D."/>
            <person name="Hendrix R.W."/>
            <person name="Hatfull G.F."/>
        </authorList>
    </citation>
    <scope>NUCLEOTIDE SEQUENCE</scope>
</reference>
<feature type="active site" description="Charge relay system" evidence="5">
    <location>
        <position position="422"/>
    </location>
</feature>
<evidence type="ECO:0000313" key="12">
    <source>
        <dbReference type="EMBL" id="JAT76453.1"/>
    </source>
</evidence>
<dbReference type="GO" id="GO:0004252">
    <property type="term" value="F:serine-type endopeptidase activity"/>
    <property type="evidence" value="ECO:0007669"/>
    <property type="project" value="UniProtKB-UniRule"/>
</dbReference>
<feature type="transmembrane region" description="Helical" evidence="7">
    <location>
        <begin position="992"/>
        <end position="1013"/>
    </location>
</feature>
<dbReference type="PROSITE" id="PS00138">
    <property type="entry name" value="SUBTILASE_SER"/>
    <property type="match status" value="1"/>
</dbReference>